<dbReference type="SMART" id="SM00382">
    <property type="entry name" value="AAA"/>
    <property type="match status" value="1"/>
</dbReference>
<dbReference type="AlphaFoldDB" id="A0A2U2BWA2"/>
<protein>
    <submittedName>
        <fullName evidence="3">AAA family ATPase</fullName>
    </submittedName>
</protein>
<dbReference type="InterPro" id="IPR027417">
    <property type="entry name" value="P-loop_NTPase"/>
</dbReference>
<keyword evidence="4" id="KW-1185">Reference proteome</keyword>
<dbReference type="InterPro" id="IPR051055">
    <property type="entry name" value="PIF1_helicase"/>
</dbReference>
<dbReference type="SUPFAM" id="SSF52540">
    <property type="entry name" value="P-loop containing nucleoside triphosphate hydrolases"/>
    <property type="match status" value="2"/>
</dbReference>
<dbReference type="InterPro" id="IPR003593">
    <property type="entry name" value="AAA+_ATPase"/>
</dbReference>
<dbReference type="EMBL" id="QEXV01000001">
    <property type="protein sequence ID" value="PWE18298.1"/>
    <property type="molecule type" value="Genomic_DNA"/>
</dbReference>
<dbReference type="GO" id="GO:0006281">
    <property type="term" value="P:DNA repair"/>
    <property type="evidence" value="ECO:0007669"/>
    <property type="project" value="InterPro"/>
</dbReference>
<name>A0A2U2BWA2_9PROT</name>
<evidence type="ECO:0000259" key="2">
    <source>
        <dbReference type="SMART" id="SM00382"/>
    </source>
</evidence>
<gene>
    <name evidence="3" type="ORF">DDZ18_01445</name>
</gene>
<dbReference type="Proteomes" id="UP000245168">
    <property type="component" value="Unassembled WGS sequence"/>
</dbReference>
<evidence type="ECO:0000313" key="4">
    <source>
        <dbReference type="Proteomes" id="UP000245168"/>
    </source>
</evidence>
<dbReference type="GO" id="GO:0000723">
    <property type="term" value="P:telomere maintenance"/>
    <property type="evidence" value="ECO:0007669"/>
    <property type="project" value="InterPro"/>
</dbReference>
<sequence>MAGSGGGDGPKLIHRSVLPRGALARPGETGQGARPLSSASPPAVTADPLPQLSASQADLVEYIAGSGANVFLTGKAGSGKTTVTRALIARMGRDAAVLAPTGVAAMNAGGMTLHAFFRLPPRLVTPDDVRRVRGGKAMKALKTLIIDEISMVRADVMAAIDRSLRINRGVDAPFGGVQMVLAGDLAQLPPIVRGEEAAWLEESFGGPFFFHPPVFRDAGFTMIELEEIHRQADPEFVEILNAVREGRITREQGALLNTRVTGRNGLEASETHVVLTATNDVANRINAARLDALVGEPRAFAGKVEGSFEEKVFPTDDPLVLKAGARVMMIRNDPGGRWVNGSLGEVVGFTGDGVEVAVGGEVHTVEPAKWERFRYGFDAKAETLKKETVGAFTQYPLRLAWAMTIHKAQGLTLDRVYLDVSRRLFAHGQAYVALSRARSLEGLEISRPLTPRDVIIDERVFDVRSFCDHAPPALLG</sequence>
<dbReference type="GO" id="GO:0003678">
    <property type="term" value="F:DNA helicase activity"/>
    <property type="evidence" value="ECO:0007669"/>
    <property type="project" value="InterPro"/>
</dbReference>
<dbReference type="OrthoDB" id="1826980at2"/>
<dbReference type="PANTHER" id="PTHR47642">
    <property type="entry name" value="ATP-DEPENDENT DNA HELICASE"/>
    <property type="match status" value="1"/>
</dbReference>
<reference evidence="4" key="1">
    <citation type="submission" date="2018-05" db="EMBL/GenBank/DDBJ databases">
        <authorList>
            <person name="Liu B.-T."/>
        </authorList>
    </citation>
    <scope>NUCLEOTIDE SEQUENCE [LARGE SCALE GENOMIC DNA]</scope>
    <source>
        <strain evidence="4">WD6-1</strain>
    </source>
</reference>
<accession>A0A2U2BWA2</accession>
<dbReference type="CDD" id="cd18809">
    <property type="entry name" value="SF1_C_RecD"/>
    <property type="match status" value="1"/>
</dbReference>
<evidence type="ECO:0000313" key="3">
    <source>
        <dbReference type="EMBL" id="PWE18298.1"/>
    </source>
</evidence>
<feature type="domain" description="AAA+ ATPase" evidence="2">
    <location>
        <begin position="66"/>
        <end position="300"/>
    </location>
</feature>
<feature type="region of interest" description="Disordered" evidence="1">
    <location>
        <begin position="22"/>
        <end position="49"/>
    </location>
</feature>
<dbReference type="InterPro" id="IPR010285">
    <property type="entry name" value="DNA_helicase_pif1-like_DEAD"/>
</dbReference>
<organism evidence="3 4">
    <name type="scientific">Marinicauda salina</name>
    <dbReference type="NCBI Taxonomy" id="2135793"/>
    <lineage>
        <taxon>Bacteria</taxon>
        <taxon>Pseudomonadati</taxon>
        <taxon>Pseudomonadota</taxon>
        <taxon>Alphaproteobacteria</taxon>
        <taxon>Maricaulales</taxon>
        <taxon>Maricaulaceae</taxon>
        <taxon>Marinicauda</taxon>
    </lineage>
</organism>
<dbReference type="Pfam" id="PF05970">
    <property type="entry name" value="PIF1"/>
    <property type="match status" value="1"/>
</dbReference>
<evidence type="ECO:0000256" key="1">
    <source>
        <dbReference type="SAM" id="MobiDB-lite"/>
    </source>
</evidence>
<comment type="caution">
    <text evidence="3">The sequence shown here is derived from an EMBL/GenBank/DDBJ whole genome shotgun (WGS) entry which is preliminary data.</text>
</comment>
<dbReference type="Gene3D" id="3.40.50.300">
    <property type="entry name" value="P-loop containing nucleotide triphosphate hydrolases"/>
    <property type="match status" value="2"/>
</dbReference>
<proteinExistence type="predicted"/>
<dbReference type="PANTHER" id="PTHR47642:SF5">
    <property type="entry name" value="ATP-DEPENDENT DNA HELICASE"/>
    <property type="match status" value="1"/>
</dbReference>